<evidence type="ECO:0000313" key="3">
    <source>
        <dbReference type="Proteomes" id="UP000246078"/>
    </source>
</evidence>
<accession>A0A2V2UYE5</accession>
<name>A0A2V2UYE5_TRYCR</name>
<protein>
    <submittedName>
        <fullName evidence="2">Arginine permease</fullName>
    </submittedName>
</protein>
<keyword evidence="1" id="KW-0812">Transmembrane</keyword>
<feature type="transmembrane region" description="Helical" evidence="1">
    <location>
        <begin position="138"/>
        <end position="159"/>
    </location>
</feature>
<sequence>MDLEAENFVMMSPCSSRQRGNRRPFHLHVLVPVPHELLLHLWRNAQAEREAHDAPHSLQHVFVLHCVHCCRLFWLRRLWGRGDGHCSPCFYDVRRDVLMAIAYAGIVLKLCVGFALCMQPARDCCYYIIGWDVATIPAWRNCLFCGVMALCALLLGLFIPVLNTVFGLLAVSVAALSASACRRYTVCIVGTGVWAPWES</sequence>
<reference evidence="2 3" key="1">
    <citation type="journal article" date="2018" name="Microb. Genom.">
        <title>Expanding an expanded genome: long-read sequencing of Trypanosoma cruzi.</title>
        <authorList>
            <person name="Berna L."/>
            <person name="Rodriguez M."/>
            <person name="Chiribao M.L."/>
            <person name="Parodi-Talice A."/>
            <person name="Pita S."/>
            <person name="Rijo G."/>
            <person name="Alvarez-Valin F."/>
            <person name="Robello C."/>
        </authorList>
    </citation>
    <scope>NUCLEOTIDE SEQUENCE [LARGE SCALE GENOMIC DNA]</scope>
    <source>
        <strain evidence="2 3">TCC</strain>
    </source>
</reference>
<feature type="transmembrane region" description="Helical" evidence="1">
    <location>
        <begin position="165"/>
        <end position="181"/>
    </location>
</feature>
<comment type="caution">
    <text evidence="2">The sequence shown here is derived from an EMBL/GenBank/DDBJ whole genome shotgun (WGS) entry which is preliminary data.</text>
</comment>
<evidence type="ECO:0000256" key="1">
    <source>
        <dbReference type="SAM" id="Phobius"/>
    </source>
</evidence>
<keyword evidence="1" id="KW-0472">Membrane</keyword>
<dbReference type="VEuPathDB" id="TriTrypDB:C3747_488g1"/>
<evidence type="ECO:0000313" key="2">
    <source>
        <dbReference type="EMBL" id="PWU87273.1"/>
    </source>
</evidence>
<feature type="transmembrane region" description="Helical" evidence="1">
    <location>
        <begin position="97"/>
        <end position="117"/>
    </location>
</feature>
<proteinExistence type="predicted"/>
<dbReference type="AlphaFoldDB" id="A0A2V2UYE5"/>
<gene>
    <name evidence="2" type="ORF">C3747_488g1</name>
</gene>
<dbReference type="Proteomes" id="UP000246078">
    <property type="component" value="Unassembled WGS sequence"/>
</dbReference>
<organism evidence="2 3">
    <name type="scientific">Trypanosoma cruzi</name>
    <dbReference type="NCBI Taxonomy" id="5693"/>
    <lineage>
        <taxon>Eukaryota</taxon>
        <taxon>Discoba</taxon>
        <taxon>Euglenozoa</taxon>
        <taxon>Kinetoplastea</taxon>
        <taxon>Metakinetoplastina</taxon>
        <taxon>Trypanosomatida</taxon>
        <taxon>Trypanosomatidae</taxon>
        <taxon>Trypanosoma</taxon>
        <taxon>Schizotrypanum</taxon>
    </lineage>
</organism>
<keyword evidence="1" id="KW-1133">Transmembrane helix</keyword>
<dbReference type="EMBL" id="PRFC01000488">
    <property type="protein sequence ID" value="PWU87273.1"/>
    <property type="molecule type" value="Genomic_DNA"/>
</dbReference>